<dbReference type="RefSeq" id="WP_138193294.1">
    <property type="nucleotide sequence ID" value="NZ_VCIW01000003.1"/>
</dbReference>
<evidence type="ECO:0000313" key="1">
    <source>
        <dbReference type="EMBL" id="TLS53053.1"/>
    </source>
</evidence>
<dbReference type="EMBL" id="VCIW01000003">
    <property type="protein sequence ID" value="TLS53053.1"/>
    <property type="molecule type" value="Genomic_DNA"/>
</dbReference>
<evidence type="ECO:0000313" key="2">
    <source>
        <dbReference type="Proteomes" id="UP000309676"/>
    </source>
</evidence>
<dbReference type="GO" id="GO:0008745">
    <property type="term" value="F:N-acetylmuramoyl-L-alanine amidase activity"/>
    <property type="evidence" value="ECO:0007669"/>
    <property type="project" value="InterPro"/>
</dbReference>
<keyword evidence="2" id="KW-1185">Reference proteome</keyword>
<dbReference type="Proteomes" id="UP000309676">
    <property type="component" value="Unassembled WGS sequence"/>
</dbReference>
<protein>
    <submittedName>
        <fullName evidence="1">N-acetylmuramoyl-L-alanine amidase</fullName>
    </submittedName>
</protein>
<proteinExistence type="predicted"/>
<accession>A0A5R9GJI4</accession>
<dbReference type="AlphaFoldDB" id="A0A5R9GJI4"/>
<sequence>MRVTGFVIHQSRCTSINGKGFDFFVARSGIVIPGAETTEPGRVHICLEGDFAANDGSLDPETEEQLFVAARLIARLSEAFGVPPDAIYPHRDGCPGARFPWRKLVLSISDGYH</sequence>
<dbReference type="Gene3D" id="3.40.80.10">
    <property type="entry name" value="Peptidoglycan recognition protein-like"/>
    <property type="match status" value="1"/>
</dbReference>
<dbReference type="OrthoDB" id="2630778at2"/>
<dbReference type="GO" id="GO:0009253">
    <property type="term" value="P:peptidoglycan catabolic process"/>
    <property type="evidence" value="ECO:0007669"/>
    <property type="project" value="InterPro"/>
</dbReference>
<dbReference type="InterPro" id="IPR036505">
    <property type="entry name" value="Amidase/PGRP_sf"/>
</dbReference>
<reference evidence="1 2" key="1">
    <citation type="submission" date="2019-05" db="EMBL/GenBank/DDBJ databases">
        <authorList>
            <person name="Narsing Rao M.P."/>
            <person name="Li W.J."/>
        </authorList>
    </citation>
    <scope>NUCLEOTIDE SEQUENCE [LARGE SCALE GENOMIC DNA]</scope>
    <source>
        <strain evidence="1 2">SYSU_K30003</strain>
    </source>
</reference>
<gene>
    <name evidence="1" type="ORF">FE782_06710</name>
</gene>
<name>A0A5R9GJI4_9BACL</name>
<comment type="caution">
    <text evidence="1">The sequence shown here is derived from an EMBL/GenBank/DDBJ whole genome shotgun (WGS) entry which is preliminary data.</text>
</comment>
<organism evidence="1 2">
    <name type="scientific">Paenibacillus antri</name>
    <dbReference type="NCBI Taxonomy" id="2582848"/>
    <lineage>
        <taxon>Bacteria</taxon>
        <taxon>Bacillati</taxon>
        <taxon>Bacillota</taxon>
        <taxon>Bacilli</taxon>
        <taxon>Bacillales</taxon>
        <taxon>Paenibacillaceae</taxon>
        <taxon>Paenibacillus</taxon>
    </lineage>
</organism>
<dbReference type="SUPFAM" id="SSF55846">
    <property type="entry name" value="N-acetylmuramoyl-L-alanine amidase-like"/>
    <property type="match status" value="1"/>
</dbReference>